<dbReference type="InterPro" id="IPR036390">
    <property type="entry name" value="WH_DNA-bd_sf"/>
</dbReference>
<feature type="domain" description="Transcription regulator PadR N-terminal" evidence="1">
    <location>
        <begin position="28"/>
        <end position="99"/>
    </location>
</feature>
<dbReference type="InterPro" id="IPR036388">
    <property type="entry name" value="WH-like_DNA-bd_sf"/>
</dbReference>
<sequence>MMQLQDIHQFFTSPPPLQLCLEQAVCYILSVLLEGESYGTELIAQLEGEYANYRLSDTVLYAALRFLESEGAICGSWHKVEGRGRPRRVYRINPAWHDEARKLAQLWRDFTTQQQQKRLSVAVRSPKRVAPA</sequence>
<proteinExistence type="predicted"/>
<dbReference type="Proteomes" id="UP000282574">
    <property type="component" value="Unassembled WGS sequence"/>
</dbReference>
<name>A0AB37UAI3_9CYAN</name>
<keyword evidence="3" id="KW-1185">Reference proteome</keyword>
<accession>A0AB37UAI3</accession>
<dbReference type="PANTHER" id="PTHR33169">
    <property type="entry name" value="PADR-FAMILY TRANSCRIPTIONAL REGULATOR"/>
    <property type="match status" value="1"/>
</dbReference>
<dbReference type="Gene3D" id="1.10.10.10">
    <property type="entry name" value="Winged helix-like DNA-binding domain superfamily/Winged helix DNA-binding domain"/>
    <property type="match status" value="1"/>
</dbReference>
<reference evidence="2 3" key="1">
    <citation type="journal article" date="2019" name="Genome Biol. Evol.">
        <title>Day and night: Metabolic profiles and evolutionary relationships of six axenic non-marine cyanobacteria.</title>
        <authorList>
            <person name="Will S.E."/>
            <person name="Henke P."/>
            <person name="Boedeker C."/>
            <person name="Huang S."/>
            <person name="Brinkmann H."/>
            <person name="Rohde M."/>
            <person name="Jarek M."/>
            <person name="Friedl T."/>
            <person name="Seufert S."/>
            <person name="Schumacher M."/>
            <person name="Overmann J."/>
            <person name="Neumann-Schaal M."/>
            <person name="Petersen J."/>
        </authorList>
    </citation>
    <scope>NUCLEOTIDE SEQUENCE [LARGE SCALE GENOMIC DNA]</scope>
    <source>
        <strain evidence="2 3">SAG 39.79</strain>
    </source>
</reference>
<gene>
    <name evidence="2" type="ORF">DSM107010_65420</name>
</gene>
<dbReference type="Pfam" id="PF03551">
    <property type="entry name" value="PadR"/>
    <property type="match status" value="1"/>
</dbReference>
<evidence type="ECO:0000313" key="3">
    <source>
        <dbReference type="Proteomes" id="UP000282574"/>
    </source>
</evidence>
<dbReference type="InterPro" id="IPR005149">
    <property type="entry name" value="Tscrpt_reg_PadR_N"/>
</dbReference>
<comment type="caution">
    <text evidence="2">The sequence shown here is derived from an EMBL/GenBank/DDBJ whole genome shotgun (WGS) entry which is preliminary data.</text>
</comment>
<dbReference type="EMBL" id="RSCK01000126">
    <property type="protein sequence ID" value="RUT01414.1"/>
    <property type="molecule type" value="Genomic_DNA"/>
</dbReference>
<evidence type="ECO:0000313" key="2">
    <source>
        <dbReference type="EMBL" id="RUT01414.1"/>
    </source>
</evidence>
<dbReference type="PANTHER" id="PTHR33169:SF14">
    <property type="entry name" value="TRANSCRIPTIONAL REGULATOR RV3488"/>
    <property type="match status" value="1"/>
</dbReference>
<evidence type="ECO:0000259" key="1">
    <source>
        <dbReference type="Pfam" id="PF03551"/>
    </source>
</evidence>
<organism evidence="2 3">
    <name type="scientific">Chroococcidiopsis cubana SAG 39.79</name>
    <dbReference type="NCBI Taxonomy" id="388085"/>
    <lineage>
        <taxon>Bacteria</taxon>
        <taxon>Bacillati</taxon>
        <taxon>Cyanobacteriota</taxon>
        <taxon>Cyanophyceae</taxon>
        <taxon>Chroococcidiopsidales</taxon>
        <taxon>Chroococcidiopsidaceae</taxon>
        <taxon>Chroococcidiopsis</taxon>
    </lineage>
</organism>
<dbReference type="AlphaFoldDB" id="A0AB37UAI3"/>
<dbReference type="SUPFAM" id="SSF46785">
    <property type="entry name" value="Winged helix' DNA-binding domain"/>
    <property type="match status" value="1"/>
</dbReference>
<protein>
    <submittedName>
        <fullName evidence="2">Period-extender protein</fullName>
    </submittedName>
</protein>
<dbReference type="InterPro" id="IPR052509">
    <property type="entry name" value="Metal_resp_DNA-bind_regulator"/>
</dbReference>